<evidence type="ECO:0008006" key="6">
    <source>
        <dbReference type="Google" id="ProtNLM"/>
    </source>
</evidence>
<accession>A0A1D3CYJ1</accession>
<feature type="transmembrane region" description="Helical" evidence="2">
    <location>
        <begin position="29"/>
        <end position="45"/>
    </location>
</feature>
<comment type="caution">
    <text evidence="4">The sequence shown here is derived from an EMBL/GenBank/DDBJ whole genome shotgun (WGS) entry which is preliminary data.</text>
</comment>
<keyword evidence="2" id="KW-0812">Transmembrane</keyword>
<dbReference type="InParanoid" id="A0A1D3CYJ1"/>
<feature type="chain" id="PRO_5008914012" description="Transmembrane protein" evidence="3">
    <location>
        <begin position="20"/>
        <end position="306"/>
    </location>
</feature>
<keyword evidence="2" id="KW-0472">Membrane</keyword>
<keyword evidence="2" id="KW-1133">Transmembrane helix</keyword>
<evidence type="ECO:0000313" key="4">
    <source>
        <dbReference type="EMBL" id="OEH76259.1"/>
    </source>
</evidence>
<keyword evidence="3" id="KW-0732">Signal</keyword>
<dbReference type="EMBL" id="JROU02001495">
    <property type="protein sequence ID" value="OEH76259.1"/>
    <property type="molecule type" value="Genomic_DNA"/>
</dbReference>
<feature type="compositionally biased region" description="Polar residues" evidence="1">
    <location>
        <begin position="296"/>
        <end position="306"/>
    </location>
</feature>
<dbReference type="AlphaFoldDB" id="A0A1D3CYJ1"/>
<feature type="region of interest" description="Disordered" evidence="1">
    <location>
        <begin position="270"/>
        <end position="306"/>
    </location>
</feature>
<reference evidence="4 5" key="1">
    <citation type="journal article" date="2016" name="BMC Genomics">
        <title>Comparative genomics reveals Cyclospora cayetanensis possesses coccidia-like metabolism and invasion components but unique surface antigens.</title>
        <authorList>
            <person name="Liu S."/>
            <person name="Wang L."/>
            <person name="Zheng H."/>
            <person name="Xu Z."/>
            <person name="Roellig D.M."/>
            <person name="Li N."/>
            <person name="Frace M.A."/>
            <person name="Tang K."/>
            <person name="Arrowood M.J."/>
            <person name="Moss D.M."/>
            <person name="Zhang L."/>
            <person name="Feng Y."/>
            <person name="Xiao L."/>
        </authorList>
    </citation>
    <scope>NUCLEOTIDE SEQUENCE [LARGE SCALE GENOMIC DNA]</scope>
    <source>
        <strain evidence="4 5">CHN_HEN01</strain>
    </source>
</reference>
<evidence type="ECO:0000256" key="1">
    <source>
        <dbReference type="SAM" id="MobiDB-lite"/>
    </source>
</evidence>
<evidence type="ECO:0000313" key="5">
    <source>
        <dbReference type="Proteomes" id="UP000095192"/>
    </source>
</evidence>
<feature type="transmembrane region" description="Helical" evidence="2">
    <location>
        <begin position="241"/>
        <end position="263"/>
    </location>
</feature>
<evidence type="ECO:0000256" key="2">
    <source>
        <dbReference type="SAM" id="Phobius"/>
    </source>
</evidence>
<proteinExistence type="predicted"/>
<sequence>MTILFSSLLFSLSSWACLAYWSPPMREAISLVLTLGGAFAVFSLLEVPLSSRKLPKALALAGPLVPSVTPVLLTGAFLFLDTFALSGAVNAELPPSYPANNFTGVALCLRTLANALLYWGQNGFELEGPVETAVLPRQELLSLLQPQLLQHSSFSCAITLLLGRSGELQLTSLLLTSMAAIVRSALLLQLAAAAYAEGWPVLKPILQGLWEDPTQFLAVFSNPVAAVQSTWKLSTGTRQRLLFFGLVVCLCCSFLLHLARLAVVSSHAFSSRQKEPTDTQKEGQQKQRQTQEHQRIMQQPKQPKLQ</sequence>
<evidence type="ECO:0000256" key="3">
    <source>
        <dbReference type="SAM" id="SignalP"/>
    </source>
</evidence>
<feature type="signal peptide" evidence="3">
    <location>
        <begin position="1"/>
        <end position="19"/>
    </location>
</feature>
<keyword evidence="5" id="KW-1185">Reference proteome</keyword>
<gene>
    <name evidence="4" type="ORF">cyc_06805</name>
</gene>
<protein>
    <recommendedName>
        <fullName evidence="6">Transmembrane protein</fullName>
    </recommendedName>
</protein>
<dbReference type="VEuPathDB" id="ToxoDB:cyc_06805"/>
<organism evidence="4 5">
    <name type="scientific">Cyclospora cayetanensis</name>
    <dbReference type="NCBI Taxonomy" id="88456"/>
    <lineage>
        <taxon>Eukaryota</taxon>
        <taxon>Sar</taxon>
        <taxon>Alveolata</taxon>
        <taxon>Apicomplexa</taxon>
        <taxon>Conoidasida</taxon>
        <taxon>Coccidia</taxon>
        <taxon>Eucoccidiorida</taxon>
        <taxon>Eimeriorina</taxon>
        <taxon>Eimeriidae</taxon>
        <taxon>Cyclospora</taxon>
    </lineage>
</organism>
<feature type="compositionally biased region" description="Basic and acidic residues" evidence="1">
    <location>
        <begin position="272"/>
        <end position="295"/>
    </location>
</feature>
<feature type="transmembrane region" description="Helical" evidence="2">
    <location>
        <begin position="57"/>
        <end position="79"/>
    </location>
</feature>
<dbReference type="Proteomes" id="UP000095192">
    <property type="component" value="Unassembled WGS sequence"/>
</dbReference>
<name>A0A1D3CYJ1_9EIME</name>